<proteinExistence type="predicted"/>
<organism evidence="2 3">
    <name type="scientific">Bacillus yunxiaonensis</name>
    <dbReference type="NCBI Taxonomy" id="3127665"/>
    <lineage>
        <taxon>Bacteria</taxon>
        <taxon>Bacillati</taxon>
        <taxon>Bacillota</taxon>
        <taxon>Bacilli</taxon>
        <taxon>Bacillales</taxon>
        <taxon>Bacillaceae</taxon>
        <taxon>Bacillus</taxon>
    </lineage>
</organism>
<protein>
    <submittedName>
        <fullName evidence="2">GNAT family protein</fullName>
        <ecNumber evidence="2">2.-.-.-</ecNumber>
    </submittedName>
</protein>
<dbReference type="PROSITE" id="PS51186">
    <property type="entry name" value="GNAT"/>
    <property type="match status" value="1"/>
</dbReference>
<evidence type="ECO:0000313" key="3">
    <source>
        <dbReference type="Proteomes" id="UP001367922"/>
    </source>
</evidence>
<dbReference type="PANTHER" id="PTHR43441">
    <property type="entry name" value="RIBOSOMAL-PROTEIN-SERINE ACETYLTRANSFERASE"/>
    <property type="match status" value="1"/>
</dbReference>
<dbReference type="InterPro" id="IPR000182">
    <property type="entry name" value="GNAT_dom"/>
</dbReference>
<dbReference type="InterPro" id="IPR016181">
    <property type="entry name" value="Acyl_CoA_acyltransferase"/>
</dbReference>
<evidence type="ECO:0000313" key="2">
    <source>
        <dbReference type="EMBL" id="MEI4832263.1"/>
    </source>
</evidence>
<dbReference type="PANTHER" id="PTHR43441:SF12">
    <property type="entry name" value="RIBOSOMAL N-ACETYLTRANSFERASE YDAF-RELATED"/>
    <property type="match status" value="1"/>
</dbReference>
<dbReference type="RefSeq" id="WP_336484401.1">
    <property type="nucleotide sequence ID" value="NZ_JBAWSV010000012.1"/>
</dbReference>
<name>A0ABU8G1Z0_9BACI</name>
<reference evidence="2 3" key="1">
    <citation type="submission" date="2024-01" db="EMBL/GenBank/DDBJ databases">
        <title>Seven novel Bacillus-like species.</title>
        <authorList>
            <person name="Liu G."/>
        </authorList>
    </citation>
    <scope>NUCLEOTIDE SEQUENCE [LARGE SCALE GENOMIC DNA]</scope>
    <source>
        <strain evidence="2 3">FJAT-53711</strain>
    </source>
</reference>
<comment type="caution">
    <text evidence="2">The sequence shown here is derived from an EMBL/GenBank/DDBJ whole genome shotgun (WGS) entry which is preliminary data.</text>
</comment>
<feature type="domain" description="N-acetyltransferase" evidence="1">
    <location>
        <begin position="24"/>
        <end position="177"/>
    </location>
</feature>
<dbReference type="EMBL" id="JBAWSV010000012">
    <property type="protein sequence ID" value="MEI4832263.1"/>
    <property type="molecule type" value="Genomic_DNA"/>
</dbReference>
<evidence type="ECO:0000259" key="1">
    <source>
        <dbReference type="PROSITE" id="PS51186"/>
    </source>
</evidence>
<gene>
    <name evidence="2" type="ORF">WAX78_23025</name>
</gene>
<sequence>MFTLRVDDEIELQLLEMQYKDELYELVDSNREYLREWLPWVDRTKSAEGYNEIFPMWLHNFADGNGFESGIRYKGRLVGMIGIHPVNWAKKATSLGYYLVEEASGKGIMTRSVKAALRYAFEELKLNKVEIHCGVNNQKSRAIPERLGFHLDGIMREGEWLYDHFQDIAVYSMLAREWREKRMK</sequence>
<dbReference type="Pfam" id="PF13302">
    <property type="entry name" value="Acetyltransf_3"/>
    <property type="match status" value="1"/>
</dbReference>
<keyword evidence="3" id="KW-1185">Reference proteome</keyword>
<accession>A0ABU8G1Z0</accession>
<dbReference type="SUPFAM" id="SSF55729">
    <property type="entry name" value="Acyl-CoA N-acyltransferases (Nat)"/>
    <property type="match status" value="1"/>
</dbReference>
<dbReference type="InterPro" id="IPR051908">
    <property type="entry name" value="Ribosomal_N-acetyltransferase"/>
</dbReference>
<dbReference type="GO" id="GO:0016740">
    <property type="term" value="F:transferase activity"/>
    <property type="evidence" value="ECO:0007669"/>
    <property type="project" value="UniProtKB-KW"/>
</dbReference>
<dbReference type="Gene3D" id="3.40.630.30">
    <property type="match status" value="1"/>
</dbReference>
<dbReference type="Proteomes" id="UP001367922">
    <property type="component" value="Unassembled WGS sequence"/>
</dbReference>
<dbReference type="EC" id="2.-.-.-" evidence="2"/>
<keyword evidence="2" id="KW-0808">Transferase</keyword>